<reference evidence="5" key="1">
    <citation type="submission" date="2020-02" db="EMBL/GenBank/DDBJ databases">
        <authorList>
            <person name="Scholz U."/>
            <person name="Mascher M."/>
            <person name="Fiebig A."/>
        </authorList>
    </citation>
    <scope>NUCLEOTIDE SEQUENCE</scope>
</reference>
<dbReference type="Proteomes" id="UP000663760">
    <property type="component" value="Chromosome 14"/>
</dbReference>
<proteinExistence type="inferred from homology"/>
<feature type="compositionally biased region" description="Acidic residues" evidence="4">
    <location>
        <begin position="155"/>
        <end position="169"/>
    </location>
</feature>
<dbReference type="Pfam" id="PF01165">
    <property type="entry name" value="Ribosomal_S21"/>
    <property type="match status" value="1"/>
</dbReference>
<gene>
    <name evidence="5" type="ORF">SI8410_14018317</name>
</gene>
<evidence type="ECO:0000313" key="6">
    <source>
        <dbReference type="Proteomes" id="UP000663760"/>
    </source>
</evidence>
<dbReference type="AlphaFoldDB" id="A0A7I8LCB5"/>
<dbReference type="GO" id="GO:0003735">
    <property type="term" value="F:structural constituent of ribosome"/>
    <property type="evidence" value="ECO:0007669"/>
    <property type="project" value="InterPro"/>
</dbReference>
<dbReference type="Gene3D" id="1.20.5.1150">
    <property type="entry name" value="Ribosomal protein S8"/>
    <property type="match status" value="1"/>
</dbReference>
<dbReference type="InterPro" id="IPR038380">
    <property type="entry name" value="Ribosomal_bS21_sf"/>
</dbReference>
<keyword evidence="2" id="KW-0689">Ribosomal protein</keyword>
<dbReference type="NCBIfam" id="TIGR00030">
    <property type="entry name" value="S21p"/>
    <property type="match status" value="1"/>
</dbReference>
<evidence type="ECO:0000256" key="1">
    <source>
        <dbReference type="ARBA" id="ARBA00006640"/>
    </source>
</evidence>
<dbReference type="InterPro" id="IPR001911">
    <property type="entry name" value="Ribosomal_bS21"/>
</dbReference>
<dbReference type="GO" id="GO:0006412">
    <property type="term" value="P:translation"/>
    <property type="evidence" value="ECO:0007669"/>
    <property type="project" value="InterPro"/>
</dbReference>
<keyword evidence="3" id="KW-0687">Ribonucleoprotein</keyword>
<evidence type="ECO:0000256" key="2">
    <source>
        <dbReference type="ARBA" id="ARBA00022980"/>
    </source>
</evidence>
<dbReference type="HAMAP" id="MF_00358">
    <property type="entry name" value="Ribosomal_bS21"/>
    <property type="match status" value="1"/>
</dbReference>
<feature type="compositionally biased region" description="Basic and acidic residues" evidence="4">
    <location>
        <begin position="113"/>
        <end position="126"/>
    </location>
</feature>
<dbReference type="OrthoDB" id="785538at2759"/>
<evidence type="ECO:0000313" key="5">
    <source>
        <dbReference type="EMBL" id="CAA7407639.1"/>
    </source>
</evidence>
<dbReference type="PANTHER" id="PTHR21109">
    <property type="entry name" value="MITOCHONDRIAL 28S RIBOSOMAL PROTEIN S21"/>
    <property type="match status" value="1"/>
</dbReference>
<protein>
    <submittedName>
        <fullName evidence="5">Uncharacterized protein</fullName>
    </submittedName>
</protein>
<comment type="similarity">
    <text evidence="1">Belongs to the bacterial ribosomal protein bS21 family.</text>
</comment>
<feature type="region of interest" description="Disordered" evidence="4">
    <location>
        <begin position="113"/>
        <end position="169"/>
    </location>
</feature>
<sequence length="169" mass="18804">MASSSFLRLQFPKAPPSLRPISTSFPAAAPSHLRSTGGASPLLPSSRLVSTFAPAGPVPREAGNAVAFSMGYNVQVVVVEDEPDEVLLRRFRREVTKAGVIQECKRRRFFENKQEEKKRKAREAGRRNRRRRSGPRTNFAPTSSKSDGSKKVAEDADDNWEMPEESLSF</sequence>
<dbReference type="PANTHER" id="PTHR21109:SF0">
    <property type="entry name" value="SMALL RIBOSOMAL SUBUNIT PROTEIN BS21M"/>
    <property type="match status" value="1"/>
</dbReference>
<name>A0A7I8LCB5_SPIIN</name>
<dbReference type="EMBL" id="LR746277">
    <property type="protein sequence ID" value="CAA7407639.1"/>
    <property type="molecule type" value="Genomic_DNA"/>
</dbReference>
<accession>A0A7I8LCB5</accession>
<feature type="compositionally biased region" description="Polar residues" evidence="4">
    <location>
        <begin position="135"/>
        <end position="146"/>
    </location>
</feature>
<feature type="region of interest" description="Disordered" evidence="4">
    <location>
        <begin position="1"/>
        <end position="40"/>
    </location>
</feature>
<dbReference type="GO" id="GO:0005840">
    <property type="term" value="C:ribosome"/>
    <property type="evidence" value="ECO:0007669"/>
    <property type="project" value="UniProtKB-KW"/>
</dbReference>
<dbReference type="PRINTS" id="PR00976">
    <property type="entry name" value="RIBOSOMALS21"/>
</dbReference>
<evidence type="ECO:0000256" key="3">
    <source>
        <dbReference type="ARBA" id="ARBA00023274"/>
    </source>
</evidence>
<evidence type="ECO:0000256" key="4">
    <source>
        <dbReference type="SAM" id="MobiDB-lite"/>
    </source>
</evidence>
<organism evidence="5 6">
    <name type="scientific">Spirodela intermedia</name>
    <name type="common">Intermediate duckweed</name>
    <dbReference type="NCBI Taxonomy" id="51605"/>
    <lineage>
        <taxon>Eukaryota</taxon>
        <taxon>Viridiplantae</taxon>
        <taxon>Streptophyta</taxon>
        <taxon>Embryophyta</taxon>
        <taxon>Tracheophyta</taxon>
        <taxon>Spermatophyta</taxon>
        <taxon>Magnoliopsida</taxon>
        <taxon>Liliopsida</taxon>
        <taxon>Araceae</taxon>
        <taxon>Lemnoideae</taxon>
        <taxon>Spirodela</taxon>
    </lineage>
</organism>
<dbReference type="GO" id="GO:1990904">
    <property type="term" value="C:ribonucleoprotein complex"/>
    <property type="evidence" value="ECO:0007669"/>
    <property type="project" value="UniProtKB-KW"/>
</dbReference>
<keyword evidence="6" id="KW-1185">Reference proteome</keyword>